<gene>
    <name evidence="1" type="ORF">Tci_895398</name>
</gene>
<protein>
    <submittedName>
        <fullName evidence="1">Uncharacterized protein</fullName>
    </submittedName>
</protein>
<dbReference type="EMBL" id="BKCJ011344678">
    <property type="protein sequence ID" value="GFD23429.1"/>
    <property type="molecule type" value="Genomic_DNA"/>
</dbReference>
<dbReference type="AlphaFoldDB" id="A0A699UQP7"/>
<sequence>MIFYWLHLEQCLKSQIYMLRSGRIKEVYMVQQRSKDESYWNHAMLNVVRLEVEEESEVSLELLRFIRQQHQEGQLE</sequence>
<name>A0A699UQP7_TANCI</name>
<organism evidence="1">
    <name type="scientific">Tanacetum cinerariifolium</name>
    <name type="common">Dalmatian daisy</name>
    <name type="synonym">Chrysanthemum cinerariifolium</name>
    <dbReference type="NCBI Taxonomy" id="118510"/>
    <lineage>
        <taxon>Eukaryota</taxon>
        <taxon>Viridiplantae</taxon>
        <taxon>Streptophyta</taxon>
        <taxon>Embryophyta</taxon>
        <taxon>Tracheophyta</taxon>
        <taxon>Spermatophyta</taxon>
        <taxon>Magnoliopsida</taxon>
        <taxon>eudicotyledons</taxon>
        <taxon>Gunneridae</taxon>
        <taxon>Pentapetalae</taxon>
        <taxon>asterids</taxon>
        <taxon>campanulids</taxon>
        <taxon>Asterales</taxon>
        <taxon>Asteraceae</taxon>
        <taxon>Asteroideae</taxon>
        <taxon>Anthemideae</taxon>
        <taxon>Anthemidinae</taxon>
        <taxon>Tanacetum</taxon>
    </lineage>
</organism>
<accession>A0A699UQP7</accession>
<evidence type="ECO:0000313" key="1">
    <source>
        <dbReference type="EMBL" id="GFD23429.1"/>
    </source>
</evidence>
<reference evidence="1" key="1">
    <citation type="journal article" date="2019" name="Sci. Rep.">
        <title>Draft genome of Tanacetum cinerariifolium, the natural source of mosquito coil.</title>
        <authorList>
            <person name="Yamashiro T."/>
            <person name="Shiraishi A."/>
            <person name="Satake H."/>
            <person name="Nakayama K."/>
        </authorList>
    </citation>
    <scope>NUCLEOTIDE SEQUENCE</scope>
</reference>
<comment type="caution">
    <text evidence="1">The sequence shown here is derived from an EMBL/GenBank/DDBJ whole genome shotgun (WGS) entry which is preliminary data.</text>
</comment>
<proteinExistence type="predicted"/>